<evidence type="ECO:0000256" key="6">
    <source>
        <dbReference type="ARBA" id="ARBA00022723"/>
    </source>
</evidence>
<dbReference type="Gene3D" id="6.10.140.1170">
    <property type="match status" value="1"/>
</dbReference>
<evidence type="ECO:0000313" key="15">
    <source>
        <dbReference type="Proteomes" id="UP000366872"/>
    </source>
</evidence>
<keyword evidence="15" id="KW-1185">Reference proteome</keyword>
<organism evidence="14 15">
    <name type="scientific">Pontiella desulfatans</name>
    <dbReference type="NCBI Taxonomy" id="2750659"/>
    <lineage>
        <taxon>Bacteria</taxon>
        <taxon>Pseudomonadati</taxon>
        <taxon>Kiritimatiellota</taxon>
        <taxon>Kiritimatiellia</taxon>
        <taxon>Kiritimatiellales</taxon>
        <taxon>Pontiellaceae</taxon>
        <taxon>Pontiella</taxon>
    </lineage>
</organism>
<feature type="domain" description="Radical SAM core" evidence="13">
    <location>
        <begin position="118"/>
        <end position="327"/>
    </location>
</feature>
<dbReference type="PROSITE" id="PS51918">
    <property type="entry name" value="RADICAL_SAM"/>
    <property type="match status" value="1"/>
</dbReference>
<feature type="binding site" evidence="11">
    <location>
        <position position="132"/>
    </location>
    <ligand>
        <name>[4Fe-4S] cluster</name>
        <dbReference type="ChEBI" id="CHEBI:49883"/>
        <note>4Fe-4S-S-AdoMet</note>
    </ligand>
</feature>
<dbReference type="PIRSF" id="PIRSF004911">
    <property type="entry name" value="DUF160"/>
    <property type="match status" value="1"/>
</dbReference>
<protein>
    <submittedName>
        <fullName evidence="14">L-lysine 2,3-aminomutase</fullName>
    </submittedName>
</protein>
<keyword evidence="4 11" id="KW-0004">4Fe-4S</keyword>
<dbReference type="SUPFAM" id="SSF102114">
    <property type="entry name" value="Radical SAM enzymes"/>
    <property type="match status" value="1"/>
</dbReference>
<dbReference type="InterPro" id="IPR013785">
    <property type="entry name" value="Aldolase_TIM"/>
</dbReference>
<dbReference type="GO" id="GO:0051539">
    <property type="term" value="F:4 iron, 4 sulfur cluster binding"/>
    <property type="evidence" value="ECO:0007669"/>
    <property type="project" value="UniProtKB-KW"/>
</dbReference>
<dbReference type="InterPro" id="IPR058240">
    <property type="entry name" value="rSAM_sf"/>
</dbReference>
<evidence type="ECO:0000256" key="12">
    <source>
        <dbReference type="PIRSR" id="PIRSR603739-50"/>
    </source>
</evidence>
<keyword evidence="6 11" id="KW-0479">Metal-binding</keyword>
<evidence type="ECO:0000256" key="7">
    <source>
        <dbReference type="ARBA" id="ARBA00022898"/>
    </source>
</evidence>
<dbReference type="CDD" id="cd01335">
    <property type="entry name" value="Radical_SAM"/>
    <property type="match status" value="1"/>
</dbReference>
<proteinExistence type="inferred from homology"/>
<name>A0A6C2U398_PONDE</name>
<reference evidence="14 15" key="1">
    <citation type="submission" date="2019-04" db="EMBL/GenBank/DDBJ databases">
        <authorList>
            <person name="Van Vliet M D."/>
        </authorList>
    </citation>
    <scope>NUCLEOTIDE SEQUENCE [LARGE SCALE GENOMIC DNA]</scope>
    <source>
        <strain evidence="14 15">F1</strain>
    </source>
</reference>
<dbReference type="NCBIfam" id="TIGR00238">
    <property type="entry name" value="KamA family radical SAM protein"/>
    <property type="match status" value="1"/>
</dbReference>
<evidence type="ECO:0000256" key="10">
    <source>
        <dbReference type="ARBA" id="ARBA00023235"/>
    </source>
</evidence>
<dbReference type="SFLD" id="SFLDS00029">
    <property type="entry name" value="Radical_SAM"/>
    <property type="match status" value="1"/>
</dbReference>
<evidence type="ECO:0000256" key="3">
    <source>
        <dbReference type="ARBA" id="ARBA00008703"/>
    </source>
</evidence>
<dbReference type="Proteomes" id="UP000366872">
    <property type="component" value="Unassembled WGS sequence"/>
</dbReference>
<accession>A0A6C2U398</accession>
<dbReference type="EMBL" id="CAAHFG010000001">
    <property type="protein sequence ID" value="VGO14269.1"/>
    <property type="molecule type" value="Genomic_DNA"/>
</dbReference>
<dbReference type="Pfam" id="PF04055">
    <property type="entry name" value="Radical_SAM"/>
    <property type="match status" value="1"/>
</dbReference>
<keyword evidence="9 11" id="KW-0411">Iron-sulfur</keyword>
<comment type="cofactor">
    <cofactor evidence="1 12">
        <name>pyridoxal 5'-phosphate</name>
        <dbReference type="ChEBI" id="CHEBI:597326"/>
    </cofactor>
</comment>
<keyword evidence="10" id="KW-0413">Isomerase</keyword>
<dbReference type="InterPro" id="IPR007197">
    <property type="entry name" value="rSAM"/>
</dbReference>
<comment type="cofactor">
    <cofactor evidence="2">
        <name>[4Fe-4S] cluster</name>
        <dbReference type="ChEBI" id="CHEBI:49883"/>
    </cofactor>
</comment>
<keyword evidence="7 12" id="KW-0663">Pyridoxal phosphate</keyword>
<dbReference type="AlphaFoldDB" id="A0A6C2U398"/>
<evidence type="ECO:0000256" key="4">
    <source>
        <dbReference type="ARBA" id="ARBA00022485"/>
    </source>
</evidence>
<evidence type="ECO:0000256" key="11">
    <source>
        <dbReference type="PIRSR" id="PIRSR004911-1"/>
    </source>
</evidence>
<feature type="modified residue" description="N6-(pyridoxal phosphate)lysine" evidence="12">
    <location>
        <position position="342"/>
    </location>
</feature>
<dbReference type="Gene3D" id="3.20.20.70">
    <property type="entry name" value="Aldolase class I"/>
    <property type="match status" value="1"/>
</dbReference>
<dbReference type="PANTHER" id="PTHR30538">
    <property type="entry name" value="LYSINE 2,3-AMINOMUTASE-RELATED"/>
    <property type="match status" value="1"/>
</dbReference>
<evidence type="ECO:0000256" key="1">
    <source>
        <dbReference type="ARBA" id="ARBA00001933"/>
    </source>
</evidence>
<keyword evidence="5" id="KW-0949">S-adenosyl-L-methionine</keyword>
<evidence type="ECO:0000256" key="8">
    <source>
        <dbReference type="ARBA" id="ARBA00023004"/>
    </source>
</evidence>
<sequence length="374" mass="41647">MPTNILMSIVGNHERVPDVFFWIRPYMNMHDWKWQIANRISTRGQLEEVVELTDAERAAFEGDVPLAFAITPHYASLLGSDALRRTVVPTAAENQVGTGELADPLGEEGHRATPHLIHTYADKVLFLVTTFCSTYCRYCTRSRMVGKPQKVAASTFGQTFEYIESHPEIRDVLISGGDPLTLTDSVLDDLLGRLRGIPHVRTVRIGSKVPVVLPMRITDELCAILQKHRVWLSLHFIHADELSPETQAACRRLSGHGIGMVSQTVLLKGINDDARTLIDLFYGLLEINVKPYYLLQCDPVRGSEHFRTSVARGIELIQSLHGSISGLAVPQYVIDAPGGGGKVPILSHDQIRRVGNRIVFQNHEGREYAYPDPG</sequence>
<evidence type="ECO:0000256" key="5">
    <source>
        <dbReference type="ARBA" id="ARBA00022691"/>
    </source>
</evidence>
<feature type="binding site" evidence="11">
    <location>
        <position position="136"/>
    </location>
    <ligand>
        <name>[4Fe-4S] cluster</name>
        <dbReference type="ChEBI" id="CHEBI:49883"/>
        <note>4Fe-4S-S-AdoMet</note>
    </ligand>
</feature>
<evidence type="ECO:0000259" key="13">
    <source>
        <dbReference type="PROSITE" id="PS51918"/>
    </source>
</evidence>
<evidence type="ECO:0000256" key="9">
    <source>
        <dbReference type="ARBA" id="ARBA00023014"/>
    </source>
</evidence>
<evidence type="ECO:0000313" key="14">
    <source>
        <dbReference type="EMBL" id="VGO14269.1"/>
    </source>
</evidence>
<dbReference type="PANTHER" id="PTHR30538:SF1">
    <property type="entry name" value="L-LYSINE 2,3-AMINOMUTASE"/>
    <property type="match status" value="1"/>
</dbReference>
<dbReference type="Pfam" id="PF12544">
    <property type="entry name" value="LAM_C"/>
    <property type="match status" value="1"/>
</dbReference>
<dbReference type="InterPro" id="IPR003739">
    <property type="entry name" value="Lys_aminomutase/Glu_NH3_mut"/>
</dbReference>
<keyword evidence="8" id="KW-0408">Iron</keyword>
<dbReference type="GO" id="GO:0016853">
    <property type="term" value="F:isomerase activity"/>
    <property type="evidence" value="ECO:0007669"/>
    <property type="project" value="UniProtKB-KW"/>
</dbReference>
<evidence type="ECO:0000256" key="2">
    <source>
        <dbReference type="ARBA" id="ARBA00001966"/>
    </source>
</evidence>
<comment type="similarity">
    <text evidence="3">Belongs to the radical SAM superfamily. KamA family.</text>
</comment>
<gene>
    <name evidence="14" type="primary">kamA</name>
    <name evidence="14" type="ORF">PDESU_02828</name>
</gene>
<dbReference type="GO" id="GO:0046872">
    <property type="term" value="F:metal ion binding"/>
    <property type="evidence" value="ECO:0007669"/>
    <property type="project" value="UniProtKB-KW"/>
</dbReference>
<feature type="binding site" evidence="11">
    <location>
        <position position="139"/>
    </location>
    <ligand>
        <name>[4Fe-4S] cluster</name>
        <dbReference type="ChEBI" id="CHEBI:49883"/>
        <note>4Fe-4S-S-AdoMet</note>
    </ligand>
</feature>
<dbReference type="InterPro" id="IPR025895">
    <property type="entry name" value="LAM_C_dom"/>
</dbReference>
<dbReference type="SFLD" id="SFLDG01070">
    <property type="entry name" value="PLP-dependent"/>
    <property type="match status" value="1"/>
</dbReference>